<gene>
    <name evidence="3" type="ORF">AVDCRST_MAG64-4210</name>
</gene>
<proteinExistence type="predicted"/>
<protein>
    <submittedName>
        <fullName evidence="3">Uncharacterized protein</fullName>
    </submittedName>
</protein>
<feature type="transmembrane region" description="Helical" evidence="2">
    <location>
        <begin position="73"/>
        <end position="92"/>
    </location>
</feature>
<organism evidence="3">
    <name type="scientific">uncultured Phycisphaerae bacterium</name>
    <dbReference type="NCBI Taxonomy" id="904963"/>
    <lineage>
        <taxon>Bacteria</taxon>
        <taxon>Pseudomonadati</taxon>
        <taxon>Planctomycetota</taxon>
        <taxon>Phycisphaerae</taxon>
        <taxon>environmental samples</taxon>
    </lineage>
</organism>
<dbReference type="AlphaFoldDB" id="A0A6J4QMK4"/>
<reference evidence="3" key="1">
    <citation type="submission" date="2020-02" db="EMBL/GenBank/DDBJ databases">
        <authorList>
            <person name="Meier V. D."/>
        </authorList>
    </citation>
    <scope>NUCLEOTIDE SEQUENCE</scope>
    <source>
        <strain evidence="3">AVDCRST_MAG64</strain>
    </source>
</reference>
<dbReference type="EMBL" id="CADCUQ010000977">
    <property type="protein sequence ID" value="CAA9441507.1"/>
    <property type="molecule type" value="Genomic_DNA"/>
</dbReference>
<evidence type="ECO:0000313" key="3">
    <source>
        <dbReference type="EMBL" id="CAA9441507.1"/>
    </source>
</evidence>
<keyword evidence="2" id="KW-1133">Transmembrane helix</keyword>
<evidence type="ECO:0000256" key="2">
    <source>
        <dbReference type="SAM" id="Phobius"/>
    </source>
</evidence>
<keyword evidence="2" id="KW-0472">Membrane</keyword>
<evidence type="ECO:0000256" key="1">
    <source>
        <dbReference type="SAM" id="MobiDB-lite"/>
    </source>
</evidence>
<feature type="region of interest" description="Disordered" evidence="1">
    <location>
        <begin position="38"/>
        <end position="57"/>
    </location>
</feature>
<name>A0A6J4QMK4_9BACT</name>
<accession>A0A6J4QMK4</accession>
<sequence>MRLIAAIPLLICFSCFGTGLLAHLHELQHEWEDAAHAAEAEAAGLPPSPEEHHDESNCQVHAQLQLPFTASGWVQLLVLLGLFVAFLTCLPAQVAEHHPLARIDCRGPPAC</sequence>
<keyword evidence="2" id="KW-0812">Transmembrane</keyword>